<evidence type="ECO:0000313" key="2">
    <source>
        <dbReference type="EMBL" id="RZF41998.1"/>
    </source>
</evidence>
<evidence type="ECO:0000313" key="3">
    <source>
        <dbReference type="Proteomes" id="UP000291343"/>
    </source>
</evidence>
<keyword evidence="3" id="KW-1185">Reference proteome</keyword>
<accession>A0A482X950</accession>
<reference evidence="2 3" key="1">
    <citation type="journal article" date="2017" name="Gigascience">
        <title>Genome sequence of the small brown planthopper, Laodelphax striatellus.</title>
        <authorList>
            <person name="Zhu J."/>
            <person name="Jiang F."/>
            <person name="Wang X."/>
            <person name="Yang P."/>
            <person name="Bao Y."/>
            <person name="Zhao W."/>
            <person name="Wang W."/>
            <person name="Lu H."/>
            <person name="Wang Q."/>
            <person name="Cui N."/>
            <person name="Li J."/>
            <person name="Chen X."/>
            <person name="Luo L."/>
            <person name="Yu J."/>
            <person name="Kang L."/>
            <person name="Cui F."/>
        </authorList>
    </citation>
    <scope>NUCLEOTIDE SEQUENCE [LARGE SCALE GENOMIC DNA]</scope>
    <source>
        <strain evidence="2">Lst14</strain>
    </source>
</reference>
<gene>
    <name evidence="2" type="ORF">LSTR_LSTR003503</name>
</gene>
<organism evidence="2 3">
    <name type="scientific">Laodelphax striatellus</name>
    <name type="common">Small brown planthopper</name>
    <name type="synonym">Delphax striatella</name>
    <dbReference type="NCBI Taxonomy" id="195883"/>
    <lineage>
        <taxon>Eukaryota</taxon>
        <taxon>Metazoa</taxon>
        <taxon>Ecdysozoa</taxon>
        <taxon>Arthropoda</taxon>
        <taxon>Hexapoda</taxon>
        <taxon>Insecta</taxon>
        <taxon>Pterygota</taxon>
        <taxon>Neoptera</taxon>
        <taxon>Paraneoptera</taxon>
        <taxon>Hemiptera</taxon>
        <taxon>Auchenorrhyncha</taxon>
        <taxon>Fulgoroidea</taxon>
        <taxon>Delphacidae</taxon>
        <taxon>Criomorphinae</taxon>
        <taxon>Laodelphax</taxon>
    </lineage>
</organism>
<feature type="domain" description="C2" evidence="1">
    <location>
        <begin position="84"/>
        <end position="200"/>
    </location>
</feature>
<sequence length="240" mass="27758">MLDQVEDNRSLRLHKQWPHCPTVVAMDQKRRREVVYKGRVAEGRYLIVPATYRQGECTNYYLRVFSRRNSIHLRELKEDIPRCPAMFSCVTGDYEWATVVTIHSAECLTRVGDSYWKSARIYPYCRMKCETKRCSTPVARDDLYPTWNNSYVFYRKKTDKPLTIQVYSRNLLLPDSLLGECQVPAPITRTPTPLHATLIPRISRKGWRRSGDEEGGGDAGLPPQLARCISPSHEDNFMAV</sequence>
<name>A0A482X950_LAOST</name>
<dbReference type="Pfam" id="PF01067">
    <property type="entry name" value="Calpain_III"/>
    <property type="match status" value="1"/>
</dbReference>
<proteinExistence type="predicted"/>
<dbReference type="Gene3D" id="2.60.40.150">
    <property type="entry name" value="C2 domain"/>
    <property type="match status" value="1"/>
</dbReference>
<dbReference type="InterPro" id="IPR035892">
    <property type="entry name" value="C2_domain_sf"/>
</dbReference>
<dbReference type="InterPro" id="IPR000008">
    <property type="entry name" value="C2_dom"/>
</dbReference>
<dbReference type="Proteomes" id="UP000291343">
    <property type="component" value="Unassembled WGS sequence"/>
</dbReference>
<dbReference type="Gene3D" id="2.60.120.380">
    <property type="match status" value="1"/>
</dbReference>
<dbReference type="EMBL" id="QKKF02015643">
    <property type="protein sequence ID" value="RZF41998.1"/>
    <property type="molecule type" value="Genomic_DNA"/>
</dbReference>
<dbReference type="OrthoDB" id="6627659at2759"/>
<dbReference type="InterPro" id="IPR036213">
    <property type="entry name" value="Calpain_III_sf"/>
</dbReference>
<dbReference type="SMART" id="SM00239">
    <property type="entry name" value="C2"/>
    <property type="match status" value="1"/>
</dbReference>
<protein>
    <recommendedName>
        <fullName evidence="1">C2 domain-containing protein</fullName>
    </recommendedName>
</protein>
<dbReference type="PROSITE" id="PS50004">
    <property type="entry name" value="C2"/>
    <property type="match status" value="1"/>
</dbReference>
<evidence type="ECO:0000259" key="1">
    <source>
        <dbReference type="PROSITE" id="PS50004"/>
    </source>
</evidence>
<dbReference type="SMR" id="A0A482X950"/>
<dbReference type="Pfam" id="PF00168">
    <property type="entry name" value="C2"/>
    <property type="match status" value="1"/>
</dbReference>
<dbReference type="InParanoid" id="A0A482X950"/>
<dbReference type="AlphaFoldDB" id="A0A482X950"/>
<comment type="caution">
    <text evidence="2">The sequence shown here is derived from an EMBL/GenBank/DDBJ whole genome shotgun (WGS) entry which is preliminary data.</text>
</comment>
<dbReference type="SUPFAM" id="SSF49562">
    <property type="entry name" value="C2 domain (Calcium/lipid-binding domain, CaLB)"/>
    <property type="match status" value="1"/>
</dbReference>
<dbReference type="InterPro" id="IPR022682">
    <property type="entry name" value="Calpain_domain_III"/>
</dbReference>
<dbReference type="SUPFAM" id="SSF49758">
    <property type="entry name" value="Calpain large subunit, middle domain (domain III)"/>
    <property type="match status" value="1"/>
</dbReference>
<dbReference type="STRING" id="195883.A0A482X950"/>